<dbReference type="Proteomes" id="UP000242642">
    <property type="component" value="Unassembled WGS sequence"/>
</dbReference>
<dbReference type="AlphaFoldDB" id="A0A1I0E9N0"/>
<dbReference type="NCBIfam" id="NF008657">
    <property type="entry name" value="PRK11657.1"/>
    <property type="match status" value="1"/>
</dbReference>
<protein>
    <recommendedName>
        <fullName evidence="1">Thiol:disulfide interchange protein</fullName>
    </recommendedName>
</protein>
<dbReference type="SUPFAM" id="SSF52833">
    <property type="entry name" value="Thioredoxin-like"/>
    <property type="match status" value="1"/>
</dbReference>
<dbReference type="PANTHER" id="PTHR35272:SF4">
    <property type="entry name" value="THIOL:DISULFIDE INTERCHANGE PROTEIN DSBG"/>
    <property type="match status" value="1"/>
</dbReference>
<keyword evidence="1" id="KW-0676">Redox-active center</keyword>
<reference evidence="4" key="1">
    <citation type="submission" date="2016-10" db="EMBL/GenBank/DDBJ databases">
        <authorList>
            <person name="Varghese N."/>
            <person name="Submissions S."/>
        </authorList>
    </citation>
    <scope>NUCLEOTIDE SEQUENCE [LARGE SCALE GENOMIC DNA]</scope>
    <source>
        <strain evidence="4">DSM 18579</strain>
    </source>
</reference>
<dbReference type="CDD" id="cd03020">
    <property type="entry name" value="DsbA_DsbC_DsbG"/>
    <property type="match status" value="1"/>
</dbReference>
<dbReference type="STRING" id="1123402.SAMN02583745_02304"/>
<keyword evidence="1" id="KW-0574">Periplasm</keyword>
<dbReference type="Gene3D" id="3.10.450.70">
    <property type="entry name" value="Disulphide bond isomerase, DsbC/G, N-terminal"/>
    <property type="match status" value="1"/>
</dbReference>
<dbReference type="SUPFAM" id="SSF54423">
    <property type="entry name" value="DsbC/DsbG N-terminal domain-like"/>
    <property type="match status" value="1"/>
</dbReference>
<dbReference type="GO" id="GO:0042597">
    <property type="term" value="C:periplasmic space"/>
    <property type="evidence" value="ECO:0007669"/>
    <property type="project" value="UniProtKB-SubCell"/>
</dbReference>
<dbReference type="Gene3D" id="3.40.30.10">
    <property type="entry name" value="Glutaredoxin"/>
    <property type="match status" value="1"/>
</dbReference>
<name>A0A1I0E9N0_9GAMM</name>
<comment type="similarity">
    <text evidence="1">Belongs to the thioredoxin family. DsbC subfamily.</text>
</comment>
<sequence length="276" mass="30350">MTILNTNLSKSTGILSSALLNTKFKLKHTLLAMTFIPAIALAEEVTYPEPIARWQQEGVSIVSEFKAPNGMRGFTAMYEGVGITLYLMADGEHVLWGDLYDAKGTDLSAEALEAAIYSKMAAELWERMEKSTWVQDGSTEAKQIVYVFTDPNCPYCREFWQTSRPWVESGKVQLRHILVGILSDESPLKAAAILNDKDPAAALLAYEQSNGQGALALPNEIDEKTLANLESNLEIMDALGASATPAIYYLSPKGRLQQQLGMPDDKQLKAIMGEPE</sequence>
<evidence type="ECO:0000259" key="2">
    <source>
        <dbReference type="Pfam" id="PF13098"/>
    </source>
</evidence>
<organism evidence="3 4">
    <name type="scientific">Thorsellia anophelis DSM 18579</name>
    <dbReference type="NCBI Taxonomy" id="1123402"/>
    <lineage>
        <taxon>Bacteria</taxon>
        <taxon>Pseudomonadati</taxon>
        <taxon>Pseudomonadota</taxon>
        <taxon>Gammaproteobacteria</taxon>
        <taxon>Enterobacterales</taxon>
        <taxon>Thorselliaceae</taxon>
        <taxon>Thorsellia</taxon>
    </lineage>
</organism>
<dbReference type="RefSeq" id="WP_093321215.1">
    <property type="nucleotide sequence ID" value="NZ_FOHV01000024.1"/>
</dbReference>
<dbReference type="InterPro" id="IPR036249">
    <property type="entry name" value="Thioredoxin-like_sf"/>
</dbReference>
<feature type="domain" description="Thioredoxin-like fold" evidence="2">
    <location>
        <begin position="140"/>
        <end position="270"/>
    </location>
</feature>
<dbReference type="Pfam" id="PF13098">
    <property type="entry name" value="Thioredoxin_2"/>
    <property type="match status" value="1"/>
</dbReference>
<evidence type="ECO:0000313" key="3">
    <source>
        <dbReference type="EMBL" id="SET41872.1"/>
    </source>
</evidence>
<evidence type="ECO:0000313" key="4">
    <source>
        <dbReference type="Proteomes" id="UP000242642"/>
    </source>
</evidence>
<dbReference type="PANTHER" id="PTHR35272">
    <property type="entry name" value="THIOL:DISULFIDE INTERCHANGE PROTEIN DSBC-RELATED"/>
    <property type="match status" value="1"/>
</dbReference>
<keyword evidence="1" id="KW-0732">Signal</keyword>
<proteinExistence type="inferred from homology"/>
<keyword evidence="4" id="KW-1185">Reference proteome</keyword>
<dbReference type="EMBL" id="FOHV01000024">
    <property type="protein sequence ID" value="SET41872.1"/>
    <property type="molecule type" value="Genomic_DNA"/>
</dbReference>
<evidence type="ECO:0000256" key="1">
    <source>
        <dbReference type="RuleBase" id="RU364038"/>
    </source>
</evidence>
<dbReference type="InterPro" id="IPR051470">
    <property type="entry name" value="Thiol:disulfide_interchange"/>
</dbReference>
<dbReference type="InterPro" id="IPR033954">
    <property type="entry name" value="DiS-bond_Isoase_DsbC/G"/>
</dbReference>
<accession>A0A1I0E9N0</accession>
<comment type="function">
    <text evidence="1">Required for disulfide bond formation in some periplasmic proteins. Acts by transferring its disulfide bond to other proteins and is reduced in the process.</text>
</comment>
<comment type="subcellular location">
    <subcellularLocation>
        <location evidence="1">Periplasm</location>
    </subcellularLocation>
</comment>
<dbReference type="OrthoDB" id="5298214at2"/>
<dbReference type="InterPro" id="IPR012336">
    <property type="entry name" value="Thioredoxin-like_fold"/>
</dbReference>
<dbReference type="InterPro" id="IPR009094">
    <property type="entry name" value="DiS-bond_isomerase_DsbC/G_N_sf"/>
</dbReference>
<gene>
    <name evidence="3" type="ORF">SAMN02583745_02304</name>
</gene>